<dbReference type="InterPro" id="IPR015943">
    <property type="entry name" value="WD40/YVTN_repeat-like_dom_sf"/>
</dbReference>
<dbReference type="Gene3D" id="2.130.10.10">
    <property type="entry name" value="YVTN repeat-like/Quinoprotein amine dehydrogenase"/>
    <property type="match status" value="2"/>
</dbReference>
<dbReference type="InterPro" id="IPR050358">
    <property type="entry name" value="RSE1/DDB1/CFT1"/>
</dbReference>
<evidence type="ECO:0000313" key="7">
    <source>
        <dbReference type="Proteomes" id="UP000253551"/>
    </source>
</evidence>
<dbReference type="InterPro" id="IPR004871">
    <property type="entry name" value="RSE1/DDB1/CPSF1_C"/>
</dbReference>
<evidence type="ECO:0000259" key="3">
    <source>
        <dbReference type="Pfam" id="PF03178"/>
    </source>
</evidence>
<dbReference type="STRING" id="4846.A0A367JDT1"/>
<evidence type="ECO:0000256" key="1">
    <source>
        <dbReference type="ARBA" id="ARBA00004123"/>
    </source>
</evidence>
<dbReference type="OrthoDB" id="433457at2759"/>
<name>A0A367JDT1_RHIST</name>
<proteinExistence type="predicted"/>
<feature type="domain" description="RSE1/DDB1/CPSF1 first beta-propeller" evidence="4">
    <location>
        <begin position="64"/>
        <end position="203"/>
    </location>
</feature>
<dbReference type="Pfam" id="PF03178">
    <property type="entry name" value="CPSF_A"/>
    <property type="match status" value="1"/>
</dbReference>
<organism evidence="6 7">
    <name type="scientific">Rhizopus stolonifer</name>
    <name type="common">Rhizopus nigricans</name>
    <dbReference type="NCBI Taxonomy" id="4846"/>
    <lineage>
        <taxon>Eukaryota</taxon>
        <taxon>Fungi</taxon>
        <taxon>Fungi incertae sedis</taxon>
        <taxon>Mucoromycota</taxon>
        <taxon>Mucoromycotina</taxon>
        <taxon>Mucoromycetes</taxon>
        <taxon>Mucorales</taxon>
        <taxon>Mucorineae</taxon>
        <taxon>Rhizopodaceae</taxon>
        <taxon>Rhizopus</taxon>
    </lineage>
</organism>
<feature type="domain" description="RSE1/DDB1/CPSF1 C-terminal" evidence="3">
    <location>
        <begin position="598"/>
        <end position="809"/>
    </location>
</feature>
<dbReference type="InterPro" id="IPR036322">
    <property type="entry name" value="WD40_repeat_dom_sf"/>
</dbReference>
<dbReference type="EMBL" id="PJQM01003589">
    <property type="protein sequence ID" value="RCH88088.1"/>
    <property type="molecule type" value="Genomic_DNA"/>
</dbReference>
<feature type="non-terminal residue" evidence="6">
    <location>
        <position position="1"/>
    </location>
</feature>
<sequence length="810" mass="89257">GTGEFTFPGQPRNETEHVITALDPTCQYLAATLYDSTVTLLIPDGNQVPDLPIQRKSSLKHKEGKRHHFEPDANLLIAMPPAVGGVLLVASKFVRYLKPNQPPIAIGIRPSTIISYCIMDDEGSRVLLGDAEGILYLLTLNTINRRVESLLFIQLGSISIPSCLSYLDNDIVFVGSTLSDSQLVYIQRKSEESEDILETIETFANLGPITDFCVADKQGQTQIITCSGAGKDGSLRIIRNGVGLNELAMIPVSGVKGIWALGEEEHDLLLLSFVHQTKLLQLQKNHSIIQLEQYSAIDLNARTLISGCIKGRAIIQVTDHSVRLMEAHQTGALLDVWVSDDPITVANINPTQCVVSLGFGKLVALQISNNTLNVVGETQLAYEISCIDIHPIGSATESAFVALGTWDTNANVCLLSLPSFQPIAQEGLGSTVMPRSILISQFEGTHYLLVALGDGQFYNFKLDSQTGQLSGKKRTFLGKLPIHLTTFSLNGVTHVFAASDKPSVIHSRNQKLVYSNVNLKEVRCATSFGCRAFPDAVALITREGLIIGQMEEIQKLHIAKIPTIDTPRRIVYQEASKTFGIITERIVDRYHPSTVTGGFEVLDEQSFTVLDRIFFKHTERPLAATTMKFENDTNEYYIVASGREKDVGRILILQMTLERKLYLIGQCKTEGTIDCIRPMDGKLLASIQGTLYVYRWERTLLGGQLVEISSKRLPSVTECISTYGNYIMTGDLAYSVVLFQLDRATQQLVEVASHEKSQEVVAMKAIDNNLILGAEREGHLFVLEHCQDDAAADEPLLDMISVWHLGDVVS</sequence>
<comment type="subcellular location">
    <subcellularLocation>
        <location evidence="1">Nucleus</location>
    </subcellularLocation>
</comment>
<evidence type="ECO:0000259" key="4">
    <source>
        <dbReference type="Pfam" id="PF10433"/>
    </source>
</evidence>
<dbReference type="Pfam" id="PF10433">
    <property type="entry name" value="Beta-prop_RSE1_1st"/>
    <property type="match status" value="1"/>
</dbReference>
<protein>
    <submittedName>
        <fullName evidence="6">DNA damage-binding protein 1a</fullName>
    </submittedName>
</protein>
<evidence type="ECO:0000313" key="6">
    <source>
        <dbReference type="EMBL" id="RCH88088.1"/>
    </source>
</evidence>
<dbReference type="Pfam" id="PF23726">
    <property type="entry name" value="Beta-prop_RSE1_2nd"/>
    <property type="match status" value="1"/>
</dbReference>
<evidence type="ECO:0000259" key="5">
    <source>
        <dbReference type="Pfam" id="PF23726"/>
    </source>
</evidence>
<reference evidence="6 7" key="1">
    <citation type="journal article" date="2018" name="G3 (Bethesda)">
        <title>Phylogenetic and Phylogenomic Definition of Rhizopus Species.</title>
        <authorList>
            <person name="Gryganskyi A.P."/>
            <person name="Golan J."/>
            <person name="Dolatabadi S."/>
            <person name="Mondo S."/>
            <person name="Robb S."/>
            <person name="Idnurm A."/>
            <person name="Muszewska A."/>
            <person name="Steczkiewicz K."/>
            <person name="Masonjones S."/>
            <person name="Liao H.L."/>
            <person name="Gajdeczka M.T."/>
            <person name="Anike F."/>
            <person name="Vuek A."/>
            <person name="Anishchenko I.M."/>
            <person name="Voigt K."/>
            <person name="de Hoog G.S."/>
            <person name="Smith M.E."/>
            <person name="Heitman J."/>
            <person name="Vilgalys R."/>
            <person name="Stajich J.E."/>
        </authorList>
    </citation>
    <scope>NUCLEOTIDE SEQUENCE [LARGE SCALE GENOMIC DNA]</scope>
    <source>
        <strain evidence="6 7">LSU 92-RS-03</strain>
    </source>
</reference>
<keyword evidence="7" id="KW-1185">Reference proteome</keyword>
<feature type="domain" description="RSE1/DDB1/CPSF1 second beta-propeller" evidence="5">
    <location>
        <begin position="245"/>
        <end position="550"/>
    </location>
</feature>
<dbReference type="Proteomes" id="UP000253551">
    <property type="component" value="Unassembled WGS sequence"/>
</dbReference>
<feature type="non-terminal residue" evidence="6">
    <location>
        <position position="810"/>
    </location>
</feature>
<dbReference type="GO" id="GO:0003676">
    <property type="term" value="F:nucleic acid binding"/>
    <property type="evidence" value="ECO:0007669"/>
    <property type="project" value="InterPro"/>
</dbReference>
<dbReference type="PANTHER" id="PTHR10644">
    <property type="entry name" value="DNA REPAIR/RNA PROCESSING CPSF FAMILY"/>
    <property type="match status" value="1"/>
</dbReference>
<evidence type="ECO:0000256" key="2">
    <source>
        <dbReference type="ARBA" id="ARBA00023242"/>
    </source>
</evidence>
<dbReference type="InterPro" id="IPR058543">
    <property type="entry name" value="Beta-prop_RSE1/DDB1/CPSF1_2nd"/>
</dbReference>
<dbReference type="InterPro" id="IPR018846">
    <property type="entry name" value="Beta-prop_RSE1/DDB1/CPSF1_1st"/>
</dbReference>
<dbReference type="GO" id="GO:0005634">
    <property type="term" value="C:nucleus"/>
    <property type="evidence" value="ECO:0007669"/>
    <property type="project" value="UniProtKB-SubCell"/>
</dbReference>
<dbReference type="AlphaFoldDB" id="A0A367JDT1"/>
<keyword evidence="2" id="KW-0539">Nucleus</keyword>
<gene>
    <name evidence="6" type="primary">DDB1A_1</name>
    <name evidence="6" type="ORF">CU098_002470</name>
</gene>
<accession>A0A367JDT1</accession>
<dbReference type="SUPFAM" id="SSF50978">
    <property type="entry name" value="WD40 repeat-like"/>
    <property type="match status" value="1"/>
</dbReference>
<comment type="caution">
    <text evidence="6">The sequence shown here is derived from an EMBL/GenBank/DDBJ whole genome shotgun (WGS) entry which is preliminary data.</text>
</comment>